<keyword evidence="2" id="KW-0805">Transcription regulation</keyword>
<keyword evidence="3" id="KW-0804">Transcription</keyword>
<dbReference type="Pfam" id="PF11754">
    <property type="entry name" value="Velvet"/>
    <property type="match status" value="2"/>
</dbReference>
<comment type="subcellular location">
    <subcellularLocation>
        <location evidence="1">Nucleus</location>
    </subcellularLocation>
</comment>
<accession>A0A077W9U6</accession>
<organism evidence="7">
    <name type="scientific">Lichtheimia ramosa</name>
    <dbReference type="NCBI Taxonomy" id="688394"/>
    <lineage>
        <taxon>Eukaryota</taxon>
        <taxon>Fungi</taxon>
        <taxon>Fungi incertae sedis</taxon>
        <taxon>Mucoromycota</taxon>
        <taxon>Mucoromycotina</taxon>
        <taxon>Mucoromycetes</taxon>
        <taxon>Mucorales</taxon>
        <taxon>Lichtheimiaceae</taxon>
        <taxon>Lichtheimia</taxon>
    </lineage>
</organism>
<dbReference type="PANTHER" id="PTHR33572:SF18">
    <property type="entry name" value="SPORE DEVELOPMENT REGULATOR VOSA"/>
    <property type="match status" value="1"/>
</dbReference>
<feature type="compositionally biased region" description="Basic residues" evidence="5">
    <location>
        <begin position="191"/>
        <end position="203"/>
    </location>
</feature>
<evidence type="ECO:0000256" key="3">
    <source>
        <dbReference type="ARBA" id="ARBA00023163"/>
    </source>
</evidence>
<evidence type="ECO:0000256" key="1">
    <source>
        <dbReference type="ARBA" id="ARBA00004123"/>
    </source>
</evidence>
<proteinExistence type="predicted"/>
<dbReference type="InterPro" id="IPR037525">
    <property type="entry name" value="Velvet_dom"/>
</dbReference>
<feature type="region of interest" description="Disordered" evidence="5">
    <location>
        <begin position="191"/>
        <end position="237"/>
    </location>
</feature>
<dbReference type="InterPro" id="IPR021740">
    <property type="entry name" value="Velvet"/>
</dbReference>
<dbReference type="InterPro" id="IPR038491">
    <property type="entry name" value="Velvet_dom_sf"/>
</dbReference>
<dbReference type="GO" id="GO:0005634">
    <property type="term" value="C:nucleus"/>
    <property type="evidence" value="ECO:0007669"/>
    <property type="project" value="UniProtKB-SubCell"/>
</dbReference>
<dbReference type="OrthoDB" id="5599552at2759"/>
<evidence type="ECO:0000256" key="4">
    <source>
        <dbReference type="ARBA" id="ARBA00023242"/>
    </source>
</evidence>
<dbReference type="EMBL" id="LK023314">
    <property type="protein sequence ID" value="CDS03791.1"/>
    <property type="molecule type" value="Genomic_DNA"/>
</dbReference>
<gene>
    <name evidence="7" type="ORF">LRAMOSA06746</name>
</gene>
<evidence type="ECO:0000256" key="5">
    <source>
        <dbReference type="SAM" id="MobiDB-lite"/>
    </source>
</evidence>
<sequence length="411" mass="46213">MSAGSSCTYRFISSSLEDLPDSRQYNVIIRQQPERAKMSVPNERDRRPIDPPPILQMQWLNCSEDDIKKSLQSPFYFLVANIVRHDDPSQLLLPSQEYLSGSTVSSLYRLRDIDNSDGGFFVFGDLAVKKEGRYRLHFSLFEITEGTVQNRKTLLSDEFTVYLPKRFPGPHEATFLSRTFCDQGVKMRIRKEHRLTSGGRKRKLDNTSPSSDDSAPSRKPSPSSRQPSPQQQQQHGIHMGRWYASTPATATPAPSHTKELMHAREPVFVQQHHHQHPSMPSPPPCTPSQRYSLSTPTSSHFEHPVSTPPPGLADYHFTQQQPQQHGMFAYHHHNSNNYDAPPLTPPSTLSDISPRHSISTSHDRLPSLSAIIADSIPNTSRHLPAPIPSAPAPAFGTGRVPIQHLLQSHPF</sequence>
<dbReference type="Gene3D" id="2.60.40.3960">
    <property type="entry name" value="Velvet domain"/>
    <property type="match status" value="1"/>
</dbReference>
<feature type="domain" description="Velvet" evidence="6">
    <location>
        <begin position="20"/>
        <end position="190"/>
    </location>
</feature>
<dbReference type="PANTHER" id="PTHR33572">
    <property type="entry name" value="SPORE DEVELOPMENT REGULATOR VOSA"/>
    <property type="match status" value="1"/>
</dbReference>
<reference evidence="7" key="1">
    <citation type="journal article" date="2014" name="Genome Announc.">
        <title>De novo whole-genome sequence and genome annotation of Lichtheimia ramosa.</title>
        <authorList>
            <person name="Linde J."/>
            <person name="Schwartze V."/>
            <person name="Binder U."/>
            <person name="Lass-Florl C."/>
            <person name="Voigt K."/>
            <person name="Horn F."/>
        </authorList>
    </citation>
    <scope>NUCLEOTIDE SEQUENCE</scope>
    <source>
        <strain evidence="7">JMRC FSU:6197</strain>
    </source>
</reference>
<feature type="compositionally biased region" description="Polar residues" evidence="5">
    <location>
        <begin position="290"/>
        <end position="299"/>
    </location>
</feature>
<evidence type="ECO:0000313" key="7">
    <source>
        <dbReference type="EMBL" id="CDS03791.1"/>
    </source>
</evidence>
<feature type="region of interest" description="Disordered" evidence="5">
    <location>
        <begin position="269"/>
        <end position="305"/>
    </location>
</feature>
<evidence type="ECO:0000259" key="6">
    <source>
        <dbReference type="PROSITE" id="PS51821"/>
    </source>
</evidence>
<evidence type="ECO:0000256" key="2">
    <source>
        <dbReference type="ARBA" id="ARBA00023015"/>
    </source>
</evidence>
<dbReference type="PROSITE" id="PS51821">
    <property type="entry name" value="VELVET"/>
    <property type="match status" value="1"/>
</dbReference>
<protein>
    <recommendedName>
        <fullName evidence="6">Velvet domain-containing protein</fullName>
    </recommendedName>
</protein>
<keyword evidence="4" id="KW-0539">Nucleus</keyword>
<dbReference type="AlphaFoldDB" id="A0A077W9U6"/>
<feature type="compositionally biased region" description="Low complexity" evidence="5">
    <location>
        <begin position="208"/>
        <end position="234"/>
    </location>
</feature>
<name>A0A077W9U6_9FUNG</name>